<reference evidence="1" key="1">
    <citation type="submission" date="2019-12" db="EMBL/GenBank/DDBJ databases">
        <title>An insight into the sialome of adult female Ixodes ricinus ticks feeding for 6 days.</title>
        <authorList>
            <person name="Perner J."/>
            <person name="Ribeiro J.M.C."/>
        </authorList>
    </citation>
    <scope>NUCLEOTIDE SEQUENCE</scope>
    <source>
        <strain evidence="1">Semi-engorged</strain>
        <tissue evidence="1">Salivary glands</tissue>
    </source>
</reference>
<dbReference type="EMBL" id="GIFC01012476">
    <property type="protein sequence ID" value="MXU94559.1"/>
    <property type="molecule type" value="Transcribed_RNA"/>
</dbReference>
<accession>A0A6B0UXR8</accession>
<name>A0A6B0UXR8_IXORI</name>
<proteinExistence type="predicted"/>
<evidence type="ECO:0000313" key="1">
    <source>
        <dbReference type="EMBL" id="MXU94559.1"/>
    </source>
</evidence>
<protein>
    <submittedName>
        <fullName evidence="1">Uncharacterized protein</fullName>
    </submittedName>
</protein>
<dbReference type="AlphaFoldDB" id="A0A6B0UXR8"/>
<organism evidence="1">
    <name type="scientific">Ixodes ricinus</name>
    <name type="common">Common tick</name>
    <name type="synonym">Acarus ricinus</name>
    <dbReference type="NCBI Taxonomy" id="34613"/>
    <lineage>
        <taxon>Eukaryota</taxon>
        <taxon>Metazoa</taxon>
        <taxon>Ecdysozoa</taxon>
        <taxon>Arthropoda</taxon>
        <taxon>Chelicerata</taxon>
        <taxon>Arachnida</taxon>
        <taxon>Acari</taxon>
        <taxon>Parasitiformes</taxon>
        <taxon>Ixodida</taxon>
        <taxon>Ixodoidea</taxon>
        <taxon>Ixodidae</taxon>
        <taxon>Ixodinae</taxon>
        <taxon>Ixodes</taxon>
    </lineage>
</organism>
<sequence length="165" mass="18965">MSSRCVIILYGCRFARTLQMKELARLSILERPIARHFFPYFLLVTFFSLHFSSSVVWNVVICPSKVAGSIVLDQTMDGKASRILCLSRFISAVVAHSSRRVPIAKSTFSCFSDGLTLAPSARSTRARKPAPERGRHALRQSPRVRFWSLRERWRYLICLSRSERR</sequence>